<evidence type="ECO:0000256" key="2">
    <source>
        <dbReference type="ARBA" id="ARBA00023270"/>
    </source>
</evidence>
<evidence type="ECO:0000256" key="1">
    <source>
        <dbReference type="ARBA" id="ARBA00023239"/>
    </source>
</evidence>
<dbReference type="PROSITE" id="PS00666">
    <property type="entry name" value="DHDPS_2"/>
    <property type="match status" value="1"/>
</dbReference>
<evidence type="ECO:0000256" key="5">
    <source>
        <dbReference type="PIRSR" id="PIRSR001365-2"/>
    </source>
</evidence>
<feature type="active site" description="Schiff-base intermediate with substrate" evidence="4">
    <location>
        <position position="165"/>
    </location>
</feature>
<organism evidence="6 7">
    <name type="scientific">Candidatus Sphingobacterium stercoripullorum</name>
    <dbReference type="NCBI Taxonomy" id="2838759"/>
    <lineage>
        <taxon>Bacteria</taxon>
        <taxon>Pseudomonadati</taxon>
        <taxon>Bacteroidota</taxon>
        <taxon>Sphingobacteriia</taxon>
        <taxon>Sphingobacteriales</taxon>
        <taxon>Sphingobacteriaceae</taxon>
        <taxon>Sphingobacterium</taxon>
    </lineage>
</organism>
<accession>A0A9D1W945</accession>
<dbReference type="EMBL" id="DXEZ01000173">
    <property type="protein sequence ID" value="HIX54627.1"/>
    <property type="molecule type" value="Genomic_DNA"/>
</dbReference>
<dbReference type="InterPro" id="IPR013785">
    <property type="entry name" value="Aldolase_TIM"/>
</dbReference>
<dbReference type="Proteomes" id="UP000824156">
    <property type="component" value="Unassembled WGS sequence"/>
</dbReference>
<dbReference type="GO" id="GO:0008747">
    <property type="term" value="F:N-acetylneuraminate lyase activity"/>
    <property type="evidence" value="ECO:0007669"/>
    <property type="project" value="TreeGrafter"/>
</dbReference>
<dbReference type="AlphaFoldDB" id="A0A9D1W945"/>
<dbReference type="PANTHER" id="PTHR42849:SF1">
    <property type="entry name" value="N-ACETYLNEURAMINATE LYASE"/>
    <property type="match status" value="1"/>
</dbReference>
<dbReference type="PIRSF" id="PIRSF001365">
    <property type="entry name" value="DHDPS"/>
    <property type="match status" value="1"/>
</dbReference>
<feature type="binding site" evidence="5">
    <location>
        <position position="209"/>
    </location>
    <ligand>
        <name>pyruvate</name>
        <dbReference type="ChEBI" id="CHEBI:15361"/>
    </ligand>
</feature>
<reference evidence="6" key="1">
    <citation type="journal article" date="2021" name="PeerJ">
        <title>Extensive microbial diversity within the chicken gut microbiome revealed by metagenomics and culture.</title>
        <authorList>
            <person name="Gilroy R."/>
            <person name="Ravi A."/>
            <person name="Getino M."/>
            <person name="Pursley I."/>
            <person name="Horton D.L."/>
            <person name="Alikhan N.F."/>
            <person name="Baker D."/>
            <person name="Gharbi K."/>
            <person name="Hall N."/>
            <person name="Watson M."/>
            <person name="Adriaenssens E.M."/>
            <person name="Foster-Nyarko E."/>
            <person name="Jarju S."/>
            <person name="Secka A."/>
            <person name="Antonio M."/>
            <person name="Oren A."/>
            <person name="Chaudhuri R.R."/>
            <person name="La Ragione R."/>
            <person name="Hildebrand F."/>
            <person name="Pallen M.J."/>
        </authorList>
    </citation>
    <scope>NUCLEOTIDE SEQUENCE</scope>
    <source>
        <strain evidence="6">1719</strain>
    </source>
</reference>
<dbReference type="Pfam" id="PF00701">
    <property type="entry name" value="DHDPS"/>
    <property type="match status" value="1"/>
</dbReference>
<evidence type="ECO:0000256" key="4">
    <source>
        <dbReference type="PIRSR" id="PIRSR001365-1"/>
    </source>
</evidence>
<dbReference type="GO" id="GO:0005829">
    <property type="term" value="C:cytosol"/>
    <property type="evidence" value="ECO:0007669"/>
    <property type="project" value="TreeGrafter"/>
</dbReference>
<evidence type="ECO:0000256" key="3">
    <source>
        <dbReference type="PIRNR" id="PIRNR001365"/>
    </source>
</evidence>
<comment type="caution">
    <text evidence="6">The sequence shown here is derived from an EMBL/GenBank/DDBJ whole genome shotgun (WGS) entry which is preliminary data.</text>
</comment>
<feature type="binding site" evidence="5">
    <location>
        <position position="49"/>
    </location>
    <ligand>
        <name>pyruvate</name>
        <dbReference type="ChEBI" id="CHEBI:15361"/>
    </ligand>
</feature>
<dbReference type="GO" id="GO:0019262">
    <property type="term" value="P:N-acetylneuraminate catabolic process"/>
    <property type="evidence" value="ECO:0007669"/>
    <property type="project" value="TreeGrafter"/>
</dbReference>
<dbReference type="SMART" id="SM01130">
    <property type="entry name" value="DHDPS"/>
    <property type="match status" value="1"/>
</dbReference>
<proteinExistence type="inferred from homology"/>
<dbReference type="InterPro" id="IPR020625">
    <property type="entry name" value="Schiff_base-form_aldolases_AS"/>
</dbReference>
<dbReference type="PANTHER" id="PTHR42849">
    <property type="entry name" value="N-ACETYLNEURAMINATE LYASE"/>
    <property type="match status" value="1"/>
</dbReference>
<evidence type="ECO:0000313" key="6">
    <source>
        <dbReference type="EMBL" id="HIX54627.1"/>
    </source>
</evidence>
<dbReference type="SUPFAM" id="SSF51569">
    <property type="entry name" value="Aldolase"/>
    <property type="match status" value="1"/>
</dbReference>
<dbReference type="InterPro" id="IPR002220">
    <property type="entry name" value="DapA-like"/>
</dbReference>
<name>A0A9D1W945_9SPHI</name>
<feature type="active site" description="Proton donor/acceptor" evidence="4">
    <location>
        <position position="137"/>
    </location>
</feature>
<dbReference type="Gene3D" id="3.20.20.70">
    <property type="entry name" value="Aldolase class I"/>
    <property type="match status" value="1"/>
</dbReference>
<sequence>MKGNQEKKEVIVPVIVPLDADLGLDKEGVSRIFSYLYANGATPFILGTTGEAASLSYELKRQYIKEAAINRPIGGKLYVGILSNTLEESILLANWAFENGVQQVAATLPNYYKLTEQQMEGYFTDLAEKISPELILYNIPATTGMSIPIDLIDKLSRNPKIVAVKDSERDLERVDRSLELWRDREDFKHYMGWSGGASHSLIQGSAGIIPSTGNFAPSIYKEMCEAVEQGDEETALSLQKVSDEIGRVYQSDKLLGESLWALKVIMRELGLCQAHMMPPLYPLGEEDAEKVLASFKEVVRKSNLKLNLISHA</sequence>
<comment type="similarity">
    <text evidence="3">Belongs to the DapA family.</text>
</comment>
<dbReference type="PRINTS" id="PR00146">
    <property type="entry name" value="DHPICSNTHASE"/>
</dbReference>
<protein>
    <submittedName>
        <fullName evidence="6">Dihydrodipicolinate synthase family protein</fullName>
    </submittedName>
</protein>
<keyword evidence="2" id="KW-0704">Schiff base</keyword>
<reference evidence="6" key="2">
    <citation type="submission" date="2021-04" db="EMBL/GenBank/DDBJ databases">
        <authorList>
            <person name="Gilroy R."/>
        </authorList>
    </citation>
    <scope>NUCLEOTIDE SEQUENCE</scope>
    <source>
        <strain evidence="6">1719</strain>
    </source>
</reference>
<evidence type="ECO:0000313" key="7">
    <source>
        <dbReference type="Proteomes" id="UP000824156"/>
    </source>
</evidence>
<keyword evidence="1 3" id="KW-0456">Lyase</keyword>
<dbReference type="CDD" id="cd00408">
    <property type="entry name" value="DHDPS-like"/>
    <property type="match status" value="1"/>
</dbReference>
<gene>
    <name evidence="6" type="ORF">H9853_06345</name>
</gene>